<dbReference type="PANTHER" id="PTHR42774:SF3">
    <property type="entry name" value="KETOHEXOKINASE"/>
    <property type="match status" value="1"/>
</dbReference>
<dbReference type="AlphaFoldDB" id="A0A1V3NKX4"/>
<dbReference type="PROSITE" id="PS00584">
    <property type="entry name" value="PFKB_KINASES_2"/>
    <property type="match status" value="1"/>
</dbReference>
<dbReference type="Gene3D" id="3.40.1190.20">
    <property type="match status" value="1"/>
</dbReference>
<dbReference type="EMBL" id="MVBK01000035">
    <property type="protein sequence ID" value="OOG25701.1"/>
    <property type="molecule type" value="Genomic_DNA"/>
</dbReference>
<evidence type="ECO:0000256" key="1">
    <source>
        <dbReference type="ARBA" id="ARBA00022679"/>
    </source>
</evidence>
<dbReference type="PANTHER" id="PTHR42774">
    <property type="entry name" value="PHOSPHOTRANSFERASE SYSTEM TRANSPORT PROTEIN"/>
    <property type="match status" value="1"/>
</dbReference>
<dbReference type="Proteomes" id="UP000189462">
    <property type="component" value="Unassembled WGS sequence"/>
</dbReference>
<dbReference type="Pfam" id="PF00294">
    <property type="entry name" value="PfkB"/>
    <property type="match status" value="1"/>
</dbReference>
<reference evidence="4 5" key="1">
    <citation type="submission" date="2017-02" db="EMBL/GenBank/DDBJ databases">
        <title>Genomic diversity within the haloalkaliphilic genus Thioalkalivibrio.</title>
        <authorList>
            <person name="Ahn A.-C."/>
            <person name="Meier-Kolthoff J."/>
            <person name="Overmars L."/>
            <person name="Richter M."/>
            <person name="Woyke T."/>
            <person name="Sorokin D.Y."/>
            <person name="Muyzer G."/>
        </authorList>
    </citation>
    <scope>NUCLEOTIDE SEQUENCE [LARGE SCALE GENOMIC DNA]</scope>
    <source>
        <strain evidence="4 5">ALJD</strain>
    </source>
</reference>
<keyword evidence="5" id="KW-1185">Reference proteome</keyword>
<proteinExistence type="predicted"/>
<dbReference type="STRING" id="108003.B1C78_06265"/>
<dbReference type="InterPro" id="IPR002173">
    <property type="entry name" value="Carboh/pur_kinase_PfkB_CS"/>
</dbReference>
<dbReference type="InterPro" id="IPR011611">
    <property type="entry name" value="PfkB_dom"/>
</dbReference>
<dbReference type="GO" id="GO:0016301">
    <property type="term" value="F:kinase activity"/>
    <property type="evidence" value="ECO:0007669"/>
    <property type="project" value="UniProtKB-KW"/>
</dbReference>
<keyword evidence="1" id="KW-0808">Transferase</keyword>
<dbReference type="RefSeq" id="WP_077278280.1">
    <property type="nucleotide sequence ID" value="NZ_MVBK01000035.1"/>
</dbReference>
<evidence type="ECO:0000313" key="4">
    <source>
        <dbReference type="EMBL" id="OOG25701.1"/>
    </source>
</evidence>
<organism evidence="4 5">
    <name type="scientific">Thioalkalivibrio denitrificans</name>
    <dbReference type="NCBI Taxonomy" id="108003"/>
    <lineage>
        <taxon>Bacteria</taxon>
        <taxon>Pseudomonadati</taxon>
        <taxon>Pseudomonadota</taxon>
        <taxon>Gammaproteobacteria</taxon>
        <taxon>Chromatiales</taxon>
        <taxon>Ectothiorhodospiraceae</taxon>
        <taxon>Thioalkalivibrio</taxon>
    </lineage>
</organism>
<sequence length="290" mass="31517">MSHILAIGIATLDVVNIVDHYPVEDEEIRATAQQVTPGGNAANCARVLVQLGHRVDLAAVLAREPDGERLAELLRQRGVGTRHCAWHEGRTPSSYITLNACNGSRTIVHYRDLPELDAAHLQSVPMEEMDWVHLEARDGTVTGQMVRALRARLVDQPVSLEVEKERPGVDDLLALPDVILFSRPFARGRGFDSAEAFLNHAGSRYPGRILTCTWGEYGAWARDAEGRLHHAPADAPARAVDTIGAGDTFNAGFIHGMTRGSTVPEALRLATGLAGRKVGQYGLDRLAETT</sequence>
<comment type="caution">
    <text evidence="4">The sequence shown here is derived from an EMBL/GenBank/DDBJ whole genome shotgun (WGS) entry which is preliminary data.</text>
</comment>
<name>A0A1V3NKX4_9GAMM</name>
<dbReference type="InterPro" id="IPR029056">
    <property type="entry name" value="Ribokinase-like"/>
</dbReference>
<accession>A0A1V3NKX4</accession>
<dbReference type="InterPro" id="IPR052562">
    <property type="entry name" value="Ketohexokinase-related"/>
</dbReference>
<protein>
    <submittedName>
        <fullName evidence="4">Carbohydrate kinase</fullName>
    </submittedName>
</protein>
<evidence type="ECO:0000259" key="3">
    <source>
        <dbReference type="Pfam" id="PF00294"/>
    </source>
</evidence>
<keyword evidence="2 4" id="KW-0418">Kinase</keyword>
<dbReference type="SUPFAM" id="SSF53613">
    <property type="entry name" value="Ribokinase-like"/>
    <property type="match status" value="1"/>
</dbReference>
<gene>
    <name evidence="4" type="ORF">B1C78_06265</name>
</gene>
<evidence type="ECO:0000313" key="5">
    <source>
        <dbReference type="Proteomes" id="UP000189462"/>
    </source>
</evidence>
<dbReference type="OrthoDB" id="9813569at2"/>
<evidence type="ECO:0000256" key="2">
    <source>
        <dbReference type="ARBA" id="ARBA00022777"/>
    </source>
</evidence>
<feature type="domain" description="Carbohydrate kinase PfkB" evidence="3">
    <location>
        <begin position="1"/>
        <end position="285"/>
    </location>
</feature>